<dbReference type="Proteomes" id="UP000183945">
    <property type="component" value="Unassembled WGS sequence"/>
</dbReference>
<comment type="catalytic activity">
    <reaction evidence="9 10 11">
        <text>adenosine(37) in tRNA + dimethylallyl diphosphate = N(6)-dimethylallyladenosine(37) in tRNA + diphosphate</text>
        <dbReference type="Rhea" id="RHEA:26482"/>
        <dbReference type="Rhea" id="RHEA-COMP:10162"/>
        <dbReference type="Rhea" id="RHEA-COMP:10375"/>
        <dbReference type="ChEBI" id="CHEBI:33019"/>
        <dbReference type="ChEBI" id="CHEBI:57623"/>
        <dbReference type="ChEBI" id="CHEBI:74411"/>
        <dbReference type="ChEBI" id="CHEBI:74415"/>
        <dbReference type="EC" id="2.5.1.75"/>
    </reaction>
</comment>
<evidence type="ECO:0000256" key="11">
    <source>
        <dbReference type="RuleBase" id="RU003783"/>
    </source>
</evidence>
<gene>
    <name evidence="10" type="primary">miaA</name>
    <name evidence="14" type="ORF">SAMN05444483_103133</name>
</gene>
<dbReference type="PANTHER" id="PTHR11088:SF60">
    <property type="entry name" value="TRNA DIMETHYLALLYLTRANSFERASE"/>
    <property type="match status" value="1"/>
</dbReference>
<dbReference type="GO" id="GO:0052381">
    <property type="term" value="F:tRNA dimethylallyltransferase activity"/>
    <property type="evidence" value="ECO:0007669"/>
    <property type="project" value="UniProtKB-UniRule"/>
</dbReference>
<keyword evidence="7 10" id="KW-0067">ATP-binding</keyword>
<comment type="subunit">
    <text evidence="10">Monomer.</text>
</comment>
<dbReference type="GO" id="GO:0006400">
    <property type="term" value="P:tRNA modification"/>
    <property type="evidence" value="ECO:0007669"/>
    <property type="project" value="TreeGrafter"/>
</dbReference>
<dbReference type="Gene3D" id="1.10.20.140">
    <property type="match status" value="1"/>
</dbReference>
<dbReference type="GO" id="GO:0005524">
    <property type="term" value="F:ATP binding"/>
    <property type="evidence" value="ECO:0007669"/>
    <property type="project" value="UniProtKB-UniRule"/>
</dbReference>
<dbReference type="NCBIfam" id="TIGR00174">
    <property type="entry name" value="miaA"/>
    <property type="match status" value="1"/>
</dbReference>
<feature type="site" description="Interaction with substrate tRNA" evidence="10">
    <location>
        <position position="115"/>
    </location>
</feature>
<feature type="binding site" evidence="10">
    <location>
        <begin position="24"/>
        <end position="31"/>
    </location>
    <ligand>
        <name>ATP</name>
        <dbReference type="ChEBI" id="CHEBI:30616"/>
    </ligand>
</feature>
<evidence type="ECO:0000313" key="14">
    <source>
        <dbReference type="EMBL" id="SHF89346.1"/>
    </source>
</evidence>
<organism evidence="14 15">
    <name type="scientific">Salegentibacter echinorum</name>
    <dbReference type="NCBI Taxonomy" id="1073325"/>
    <lineage>
        <taxon>Bacteria</taxon>
        <taxon>Pseudomonadati</taxon>
        <taxon>Bacteroidota</taxon>
        <taxon>Flavobacteriia</taxon>
        <taxon>Flavobacteriales</taxon>
        <taxon>Flavobacteriaceae</taxon>
        <taxon>Salegentibacter</taxon>
    </lineage>
</organism>
<comment type="similarity">
    <text evidence="3 10 13">Belongs to the IPP transferase family.</text>
</comment>
<evidence type="ECO:0000313" key="15">
    <source>
        <dbReference type="Proteomes" id="UP000183945"/>
    </source>
</evidence>
<proteinExistence type="inferred from homology"/>
<keyword evidence="8 10" id="KW-0460">Magnesium</keyword>
<dbReference type="PANTHER" id="PTHR11088">
    <property type="entry name" value="TRNA DIMETHYLALLYLTRANSFERASE"/>
    <property type="match status" value="1"/>
</dbReference>
<keyword evidence="5 10" id="KW-0819">tRNA processing</keyword>
<evidence type="ECO:0000256" key="7">
    <source>
        <dbReference type="ARBA" id="ARBA00022840"/>
    </source>
</evidence>
<keyword evidence="15" id="KW-1185">Reference proteome</keyword>
<dbReference type="AlphaFoldDB" id="A0A1M5FCX9"/>
<evidence type="ECO:0000256" key="10">
    <source>
        <dbReference type="HAMAP-Rule" id="MF_00185"/>
    </source>
</evidence>
<dbReference type="STRING" id="1073325.SAMN05444483_103133"/>
<evidence type="ECO:0000256" key="13">
    <source>
        <dbReference type="RuleBase" id="RU003785"/>
    </source>
</evidence>
<comment type="cofactor">
    <cofactor evidence="1 10">
        <name>Mg(2+)</name>
        <dbReference type="ChEBI" id="CHEBI:18420"/>
    </cofactor>
</comment>
<dbReference type="EMBL" id="FQVT01000003">
    <property type="protein sequence ID" value="SHF89346.1"/>
    <property type="molecule type" value="Genomic_DNA"/>
</dbReference>
<evidence type="ECO:0000256" key="12">
    <source>
        <dbReference type="RuleBase" id="RU003784"/>
    </source>
</evidence>
<keyword evidence="6 10" id="KW-0547">Nucleotide-binding</keyword>
<dbReference type="InterPro" id="IPR039657">
    <property type="entry name" value="Dimethylallyltransferase"/>
</dbReference>
<comment type="function">
    <text evidence="2 10 12">Catalyzes the transfer of a dimethylallyl group onto the adenine at position 37 in tRNAs that read codons beginning with uridine, leading to the formation of N6-(dimethylallyl)adenosine (i(6)A).</text>
</comment>
<sequence length="311" mass="35414">MMPNFVITAEEDSMKNKHLLNVVGPTAIGKTSLAIALAQHFKTEIISADSRQFFKEMNLGTAVPSKKELAAATHHFIQQRSIEDPYTVGDFETEALAKLNEIFTKNDVAVMVGGSGLYTKSVLQGLDHFPQVPPEIKSQLNKQFEEEGLKPLQEQLRTLDPSYFKDADIQNPQRVIRALAVSMSAGHPYSSYLDQPKEERKFKAISIGLTAEREVIYSRINYRVDLMMQAGLLEEAKALFPKRHLNALNTVGYKELFEFLKGNCSLETAVAEIKKNTRRFAKRQLTWFRKDPNIHWFDYKTQVEEIVDEVM</sequence>
<dbReference type="RefSeq" id="WP_245812548.1">
    <property type="nucleotide sequence ID" value="NZ_FQVT01000003.1"/>
</dbReference>
<dbReference type="InterPro" id="IPR018022">
    <property type="entry name" value="IPT"/>
</dbReference>
<comment type="caution">
    <text evidence="10">Lacks conserved residue(s) required for the propagation of feature annotation.</text>
</comment>
<evidence type="ECO:0000256" key="3">
    <source>
        <dbReference type="ARBA" id="ARBA00005842"/>
    </source>
</evidence>
<evidence type="ECO:0000256" key="6">
    <source>
        <dbReference type="ARBA" id="ARBA00022741"/>
    </source>
</evidence>
<name>A0A1M5FCX9_SALEC</name>
<dbReference type="Pfam" id="PF01715">
    <property type="entry name" value="IPPT"/>
    <property type="match status" value="1"/>
</dbReference>
<feature type="region of interest" description="Interaction with substrate tRNA" evidence="10">
    <location>
        <begin position="173"/>
        <end position="177"/>
    </location>
</feature>
<dbReference type="SUPFAM" id="SSF52540">
    <property type="entry name" value="P-loop containing nucleoside triphosphate hydrolases"/>
    <property type="match status" value="2"/>
</dbReference>
<evidence type="ECO:0000256" key="9">
    <source>
        <dbReference type="ARBA" id="ARBA00049563"/>
    </source>
</evidence>
<accession>A0A1M5FCX9</accession>
<evidence type="ECO:0000256" key="2">
    <source>
        <dbReference type="ARBA" id="ARBA00003213"/>
    </source>
</evidence>
<evidence type="ECO:0000256" key="1">
    <source>
        <dbReference type="ARBA" id="ARBA00001946"/>
    </source>
</evidence>
<reference evidence="15" key="1">
    <citation type="submission" date="2016-11" db="EMBL/GenBank/DDBJ databases">
        <authorList>
            <person name="Varghese N."/>
            <person name="Submissions S."/>
        </authorList>
    </citation>
    <scope>NUCLEOTIDE SEQUENCE [LARGE SCALE GENOMIC DNA]</scope>
    <source>
        <strain evidence="15">DSM 24579</strain>
    </source>
</reference>
<dbReference type="HAMAP" id="MF_00185">
    <property type="entry name" value="IPP_trans"/>
    <property type="match status" value="1"/>
</dbReference>
<evidence type="ECO:0000256" key="5">
    <source>
        <dbReference type="ARBA" id="ARBA00022694"/>
    </source>
</evidence>
<feature type="binding site" evidence="10">
    <location>
        <begin position="26"/>
        <end position="31"/>
    </location>
    <ligand>
        <name>substrate</name>
    </ligand>
</feature>
<dbReference type="Gene3D" id="3.40.50.300">
    <property type="entry name" value="P-loop containing nucleotide triphosphate hydrolases"/>
    <property type="match status" value="1"/>
</dbReference>
<protein>
    <recommendedName>
        <fullName evidence="10">tRNA dimethylallyltransferase</fullName>
        <ecNumber evidence="10">2.5.1.75</ecNumber>
    </recommendedName>
    <alternativeName>
        <fullName evidence="10">Dimethylallyl diphosphate:tRNA dimethylallyltransferase</fullName>
        <shortName evidence="10">DMAPP:tRNA dimethylallyltransferase</shortName>
        <shortName evidence="10">DMATase</shortName>
    </alternativeName>
    <alternativeName>
        <fullName evidence="10">Isopentenyl-diphosphate:tRNA isopentenyltransferase</fullName>
        <shortName evidence="10">IPP transferase</shortName>
        <shortName evidence="10">IPPT</shortName>
        <shortName evidence="10">IPTase</shortName>
    </alternativeName>
</protein>
<keyword evidence="4 10" id="KW-0808">Transferase</keyword>
<dbReference type="EC" id="2.5.1.75" evidence="10"/>
<evidence type="ECO:0000256" key="4">
    <source>
        <dbReference type="ARBA" id="ARBA00022679"/>
    </source>
</evidence>
<feature type="region of interest" description="Interaction with substrate tRNA" evidence="10">
    <location>
        <begin position="49"/>
        <end position="52"/>
    </location>
</feature>
<dbReference type="InterPro" id="IPR027417">
    <property type="entry name" value="P-loop_NTPase"/>
</dbReference>
<evidence type="ECO:0000256" key="8">
    <source>
        <dbReference type="ARBA" id="ARBA00022842"/>
    </source>
</evidence>